<name>A0AAD5WK99_PARTN</name>
<dbReference type="Proteomes" id="UP001196413">
    <property type="component" value="Unassembled WGS sequence"/>
</dbReference>
<accession>A0AAD5WK99</accession>
<reference evidence="2" key="1">
    <citation type="submission" date="2021-06" db="EMBL/GenBank/DDBJ databases">
        <title>Parelaphostrongylus tenuis whole genome reference sequence.</title>
        <authorList>
            <person name="Garwood T.J."/>
            <person name="Larsen P.A."/>
            <person name="Fountain-Jones N.M."/>
            <person name="Garbe J.R."/>
            <person name="Macchietto M.G."/>
            <person name="Kania S.A."/>
            <person name="Gerhold R.W."/>
            <person name="Richards J.E."/>
            <person name="Wolf T.M."/>
        </authorList>
    </citation>
    <scope>NUCLEOTIDE SEQUENCE</scope>
    <source>
        <strain evidence="2">MNPRO001-30</strain>
        <tissue evidence="2">Meninges</tissue>
    </source>
</reference>
<evidence type="ECO:0000313" key="3">
    <source>
        <dbReference type="Proteomes" id="UP001196413"/>
    </source>
</evidence>
<feature type="region of interest" description="Disordered" evidence="1">
    <location>
        <begin position="1"/>
        <end position="58"/>
    </location>
</feature>
<organism evidence="2 3">
    <name type="scientific">Parelaphostrongylus tenuis</name>
    <name type="common">Meningeal worm</name>
    <dbReference type="NCBI Taxonomy" id="148309"/>
    <lineage>
        <taxon>Eukaryota</taxon>
        <taxon>Metazoa</taxon>
        <taxon>Ecdysozoa</taxon>
        <taxon>Nematoda</taxon>
        <taxon>Chromadorea</taxon>
        <taxon>Rhabditida</taxon>
        <taxon>Rhabditina</taxon>
        <taxon>Rhabditomorpha</taxon>
        <taxon>Strongyloidea</taxon>
        <taxon>Metastrongylidae</taxon>
        <taxon>Parelaphostrongylus</taxon>
    </lineage>
</organism>
<feature type="compositionally biased region" description="Basic and acidic residues" evidence="1">
    <location>
        <begin position="18"/>
        <end position="35"/>
    </location>
</feature>
<feature type="compositionally biased region" description="Polar residues" evidence="1">
    <location>
        <begin position="43"/>
        <end position="58"/>
    </location>
</feature>
<gene>
    <name evidence="2" type="ORF">KIN20_035863</name>
</gene>
<proteinExistence type="predicted"/>
<protein>
    <submittedName>
        <fullName evidence="2">Uncharacterized protein</fullName>
    </submittedName>
</protein>
<keyword evidence="3" id="KW-1185">Reference proteome</keyword>
<dbReference type="EMBL" id="JAHQIW010007293">
    <property type="protein sequence ID" value="KAJ1373462.1"/>
    <property type="molecule type" value="Genomic_DNA"/>
</dbReference>
<dbReference type="AlphaFoldDB" id="A0AAD5WK99"/>
<evidence type="ECO:0000313" key="2">
    <source>
        <dbReference type="EMBL" id="KAJ1373462.1"/>
    </source>
</evidence>
<comment type="caution">
    <text evidence="2">The sequence shown here is derived from an EMBL/GenBank/DDBJ whole genome shotgun (WGS) entry which is preliminary data.</text>
</comment>
<evidence type="ECO:0000256" key="1">
    <source>
        <dbReference type="SAM" id="MobiDB-lite"/>
    </source>
</evidence>
<sequence length="124" mass="13987">MGKLYTEGETSGSPQNDMLKEKPTSDESHGKDCSQKKYAKPAQISTLSGADPNSRNSLSATTSTAAWFGFKNESATKWVRKTEVNELNELVESNTNSYKRWQAKSPQYDLLQFNKRQFCFSFLS</sequence>